<dbReference type="KEGG" id="btho:Btheta7330_01336"/>
<comment type="cofactor">
    <cofactor evidence="4">
        <name>Zn(2+)</name>
        <dbReference type="ChEBI" id="CHEBI:29105"/>
    </cofactor>
    <text evidence="4">Binds 1 zinc ion per subunit.</text>
</comment>
<feature type="binding site" evidence="4">
    <location>
        <position position="97"/>
    </location>
    <ligand>
        <name>Zn(2+)</name>
        <dbReference type="ChEBI" id="CHEBI:29105"/>
    </ligand>
</feature>
<dbReference type="Proteomes" id="UP001156218">
    <property type="component" value="Chromosome"/>
</dbReference>
<dbReference type="Proteomes" id="UP000283616">
    <property type="component" value="Unassembled WGS sequence"/>
</dbReference>
<reference evidence="19 20" key="2">
    <citation type="journal article" date="2019" name="Nat. Med.">
        <title>A library of human gut bacterial isolates paired with longitudinal multiomics data enables mechanistic microbiome research.</title>
        <authorList>
            <person name="Poyet M."/>
            <person name="Groussin M."/>
            <person name="Gibbons S.M."/>
            <person name="Avila-Pacheco J."/>
            <person name="Jiang X."/>
            <person name="Kearney S.M."/>
            <person name="Perrotta A.R."/>
            <person name="Berdy B."/>
            <person name="Zhao S."/>
            <person name="Lieberman T.D."/>
            <person name="Swanson P.K."/>
            <person name="Smith M."/>
            <person name="Roesemann S."/>
            <person name="Alexander J.E."/>
            <person name="Rich S.A."/>
            <person name="Livny J."/>
            <person name="Vlamakis H."/>
            <person name="Clish C."/>
            <person name="Bullock K."/>
            <person name="Deik A."/>
            <person name="Scott J."/>
            <person name="Pierce K.A."/>
            <person name="Xavier R.J."/>
            <person name="Alm E.J."/>
        </authorList>
    </citation>
    <scope>NUCLEOTIDE SEQUENCE [LARGE SCALE GENOMIC DNA]</scope>
    <source>
        <strain evidence="8 22">BIOML-A156</strain>
        <strain evidence="7 19">BIOML-A160</strain>
        <strain evidence="9 20">BIOML-A162</strain>
        <strain evidence="6 21">BIOML-A188</strain>
    </source>
</reference>
<dbReference type="OMA" id="AIFTCMD"/>
<dbReference type="Proteomes" id="UP000500882">
    <property type="component" value="Chromosome"/>
</dbReference>
<evidence type="ECO:0000256" key="3">
    <source>
        <dbReference type="ARBA" id="ARBA00022833"/>
    </source>
</evidence>
<dbReference type="EMBL" id="JAQNVG010000067">
    <property type="protein sequence ID" value="MDC2238930.1"/>
    <property type="molecule type" value="Genomic_DNA"/>
</dbReference>
<dbReference type="RefSeq" id="WP_008763367.1">
    <property type="nucleotide sequence ID" value="NZ_AP022660.1"/>
</dbReference>
<evidence type="ECO:0000313" key="22">
    <source>
        <dbReference type="Proteomes" id="UP000488521"/>
    </source>
</evidence>
<dbReference type="EMBL" id="QROV01000036">
    <property type="protein sequence ID" value="RHL53514.1"/>
    <property type="molecule type" value="Genomic_DNA"/>
</dbReference>
<dbReference type="SMART" id="SM00947">
    <property type="entry name" value="Pro_CA"/>
    <property type="match status" value="1"/>
</dbReference>
<accession>A0A0P0EXX2</accession>
<evidence type="ECO:0000313" key="14">
    <source>
        <dbReference type="EMBL" id="RHL53514.1"/>
    </source>
</evidence>
<evidence type="ECO:0000313" key="23">
    <source>
        <dbReference type="Proteomes" id="UP000500882"/>
    </source>
</evidence>
<name>A0A0P0EXX2_BACT4</name>
<evidence type="ECO:0000313" key="7">
    <source>
        <dbReference type="EMBL" id="KAB4450169.1"/>
    </source>
</evidence>
<gene>
    <name evidence="5" type="ORF">BatF92_30330</name>
    <name evidence="14" type="ORF">DW011_22470</name>
    <name evidence="13" type="ORF">DW780_21830</name>
    <name evidence="8" type="ORF">GAN59_21665</name>
    <name evidence="7" type="ORF">GAN75_26230</name>
    <name evidence="9" type="ORF">GAN91_22620</name>
    <name evidence="6" type="ORF">GAO51_21790</name>
    <name evidence="11" type="ORF">K0H07_26345</name>
    <name evidence="10" type="ORF">KHY35_21155</name>
    <name evidence="15" type="ORF">KQP68_02515</name>
    <name evidence="16" type="ORF">KQP74_01280</name>
    <name evidence="12" type="ORF">PO127_24605</name>
</gene>
<feature type="binding site" evidence="4">
    <location>
        <position position="94"/>
    </location>
    <ligand>
        <name>Zn(2+)</name>
        <dbReference type="ChEBI" id="CHEBI:29105"/>
    </ligand>
</feature>
<dbReference type="SUPFAM" id="SSF53056">
    <property type="entry name" value="beta-carbonic anhydrase, cab"/>
    <property type="match status" value="1"/>
</dbReference>
<evidence type="ECO:0000313" key="15">
    <source>
        <dbReference type="EMBL" id="UYU67174.1"/>
    </source>
</evidence>
<dbReference type="Gene3D" id="3.40.1050.10">
    <property type="entry name" value="Carbonic anhydrase"/>
    <property type="match status" value="1"/>
</dbReference>
<dbReference type="Proteomes" id="UP000440614">
    <property type="component" value="Unassembled WGS sequence"/>
</dbReference>
<organism evidence="14 17">
    <name type="scientific">Bacteroides thetaiotaomicron</name>
    <dbReference type="NCBI Taxonomy" id="818"/>
    <lineage>
        <taxon>Bacteria</taxon>
        <taxon>Pseudomonadati</taxon>
        <taxon>Bacteroidota</taxon>
        <taxon>Bacteroidia</taxon>
        <taxon>Bacteroidales</taxon>
        <taxon>Bacteroidaceae</taxon>
        <taxon>Bacteroides</taxon>
    </lineage>
</organism>
<dbReference type="InterPro" id="IPR036874">
    <property type="entry name" value="Carbonic_anhydrase_sf"/>
</dbReference>
<evidence type="ECO:0000313" key="19">
    <source>
        <dbReference type="Proteomes" id="UP000436825"/>
    </source>
</evidence>
<evidence type="ECO:0000313" key="13">
    <source>
        <dbReference type="EMBL" id="RHD82743.1"/>
    </source>
</evidence>
<reference evidence="5 23" key="3">
    <citation type="submission" date="2020-02" db="EMBL/GenBank/DDBJ databases">
        <title>Whole-genome sequencing and comparative analysis of the genomes of Bacteroides thetaiotaomicron and Escherichia coli isolated from a healthy resident in Vietnam.</title>
        <authorList>
            <person name="Mohsin M."/>
            <person name="Tanaka K."/>
            <person name="Kawahara R."/>
            <person name="Kondo S."/>
            <person name="Noguchi H."/>
            <person name="Motooka D."/>
            <person name="Nakamura S."/>
            <person name="Khong D.T."/>
            <person name="Nguyen T.N."/>
            <person name="Tran H.T."/>
            <person name="Yamamoto Y."/>
        </authorList>
    </citation>
    <scope>NUCLEOTIDE SEQUENCE [LARGE SCALE GENOMIC DNA]</scope>
    <source>
        <strain evidence="5 23">F9-2</strain>
    </source>
</reference>
<evidence type="ECO:0000313" key="17">
    <source>
        <dbReference type="Proteomes" id="UP000283616"/>
    </source>
</evidence>
<dbReference type="PANTHER" id="PTHR43175:SF3">
    <property type="entry name" value="CARBON DISULFIDE HYDROLASE"/>
    <property type="match status" value="1"/>
</dbReference>
<dbReference type="Proteomes" id="UP000488521">
    <property type="component" value="Unassembled WGS sequence"/>
</dbReference>
<dbReference type="EMBL" id="WCRS01000022">
    <property type="protein sequence ID" value="KAB4469640.1"/>
    <property type="molecule type" value="Genomic_DNA"/>
</dbReference>
<proteinExistence type="inferred from homology"/>
<evidence type="ECO:0000313" key="8">
    <source>
        <dbReference type="EMBL" id="KAB4469640.1"/>
    </source>
</evidence>
<dbReference type="Proteomes" id="UP000782901">
    <property type="component" value="Unassembled WGS sequence"/>
</dbReference>
<evidence type="ECO:0000256" key="1">
    <source>
        <dbReference type="ARBA" id="ARBA00006217"/>
    </source>
</evidence>
<feature type="binding site" evidence="4">
    <location>
        <position position="36"/>
    </location>
    <ligand>
        <name>Zn(2+)</name>
        <dbReference type="ChEBI" id="CHEBI:29105"/>
    </ligand>
</feature>
<accession>C6IR82</accession>
<dbReference type="Proteomes" id="UP001217776">
    <property type="component" value="Unassembled WGS sequence"/>
</dbReference>
<dbReference type="EMBL" id="JAGZEE010000044">
    <property type="protein sequence ID" value="MBS5413184.1"/>
    <property type="molecule type" value="Genomic_DNA"/>
</dbReference>
<reference evidence="11" key="6">
    <citation type="submission" date="2021-07" db="EMBL/GenBank/DDBJ databases">
        <title>Comparative genomics of Bacteroides fragilis group isolates reveals species-dependent resistance mechanisms and validates clinical tools for resistance prediction.</title>
        <authorList>
            <person name="Wallace M.J."/>
            <person name="Jean S."/>
            <person name="Wallace M.A."/>
            <person name="Carey-Ann B.D."/>
            <person name="Dantas G."/>
        </authorList>
    </citation>
    <scope>NUCLEOTIDE SEQUENCE</scope>
    <source>
        <strain evidence="11">BJH_160</strain>
    </source>
</reference>
<evidence type="ECO:0000313" key="24">
    <source>
        <dbReference type="Proteomes" id="UP001156218"/>
    </source>
</evidence>
<reference evidence="12" key="7">
    <citation type="submission" date="2022-10" db="EMBL/GenBank/DDBJ databases">
        <title>Human gut microbiome strain richness.</title>
        <authorList>
            <person name="Chen-Liaw A."/>
        </authorList>
    </citation>
    <scope>NUCLEOTIDE SEQUENCE</scope>
    <source>
        <strain evidence="12">1001283st1_A3_1001283B150304_161114</strain>
    </source>
</reference>
<dbReference type="EMBL" id="CP083685">
    <property type="protein sequence ID" value="UYU91294.1"/>
    <property type="molecule type" value="Genomic_DNA"/>
</dbReference>
<dbReference type="EMBL" id="QSJP01000025">
    <property type="protein sequence ID" value="RHD82743.1"/>
    <property type="molecule type" value="Genomic_DNA"/>
</dbReference>
<dbReference type="EMBL" id="JAHYQA010000029">
    <property type="protein sequence ID" value="MCE9240663.1"/>
    <property type="molecule type" value="Genomic_DNA"/>
</dbReference>
<dbReference type="AlphaFoldDB" id="A0A0P0EXX2"/>
<dbReference type="Proteomes" id="UP001200544">
    <property type="component" value="Unassembled WGS sequence"/>
</dbReference>
<dbReference type="InterPro" id="IPR001765">
    <property type="entry name" value="Carbonic_anhydrase"/>
</dbReference>
<evidence type="ECO:0000313" key="21">
    <source>
        <dbReference type="Proteomes" id="UP000440614"/>
    </source>
</evidence>
<evidence type="ECO:0000313" key="16">
    <source>
        <dbReference type="EMBL" id="UYU91294.1"/>
    </source>
</evidence>
<dbReference type="CDD" id="cd03379">
    <property type="entry name" value="beta_CA_cladeD"/>
    <property type="match status" value="1"/>
</dbReference>
<evidence type="ECO:0000313" key="5">
    <source>
        <dbReference type="EMBL" id="BCA51091.1"/>
    </source>
</evidence>
<evidence type="ECO:0000256" key="2">
    <source>
        <dbReference type="ARBA" id="ARBA00022723"/>
    </source>
</evidence>
<evidence type="ECO:0000313" key="20">
    <source>
        <dbReference type="Proteomes" id="UP000436858"/>
    </source>
</evidence>
<dbReference type="GO" id="GO:0004089">
    <property type="term" value="F:carbonate dehydratase activity"/>
    <property type="evidence" value="ECO:0007669"/>
    <property type="project" value="InterPro"/>
</dbReference>
<reference evidence="10" key="4">
    <citation type="submission" date="2021-02" db="EMBL/GenBank/DDBJ databases">
        <title>Infant gut strain persistence is associated with maternal origin, phylogeny, and functional potential including surface adhesion and iron acquisition.</title>
        <authorList>
            <person name="Lou Y.C."/>
        </authorList>
    </citation>
    <scope>NUCLEOTIDE SEQUENCE</scope>
    <source>
        <strain evidence="10">L3_082_243G1_dasL3_082_243G1_maxbin2.maxbin.015s ta_sub</strain>
    </source>
</reference>
<evidence type="ECO:0000313" key="18">
    <source>
        <dbReference type="Proteomes" id="UP000284785"/>
    </source>
</evidence>
<reference evidence="15 24" key="5">
    <citation type="submission" date="2021-06" db="EMBL/GenBank/DDBJ databases">
        <title>Interrogation of the integrated mobile genetic elements in gut-associated Bacteroides with a consensus prediction approach.</title>
        <authorList>
            <person name="Campbell D.E."/>
            <person name="Leigh J.R."/>
            <person name="Kim T."/>
            <person name="England W."/>
            <person name="Whitaker R.J."/>
            <person name="Degnan P.H."/>
        </authorList>
    </citation>
    <scope>NUCLEOTIDE SEQUENCE</scope>
    <source>
        <strain evidence="16">VPI-3443</strain>
        <strain evidence="15 24">WAL8669</strain>
    </source>
</reference>
<evidence type="ECO:0000313" key="10">
    <source>
        <dbReference type="EMBL" id="MBS5413184.1"/>
    </source>
</evidence>
<evidence type="ECO:0000313" key="11">
    <source>
        <dbReference type="EMBL" id="MCE9240663.1"/>
    </source>
</evidence>
<dbReference type="EMBL" id="WCSY01000025">
    <property type="protein sequence ID" value="KAB4307365.1"/>
    <property type="molecule type" value="Genomic_DNA"/>
</dbReference>
<evidence type="ECO:0000256" key="4">
    <source>
        <dbReference type="PIRSR" id="PIRSR601765-1"/>
    </source>
</evidence>
<dbReference type="Proteomes" id="UP000436825">
    <property type="component" value="Unassembled WGS sequence"/>
</dbReference>
<reference evidence="17 18" key="1">
    <citation type="submission" date="2018-08" db="EMBL/GenBank/DDBJ databases">
        <title>A genome reference for cultivated species of the human gut microbiota.</title>
        <authorList>
            <person name="Zou Y."/>
            <person name="Xue W."/>
            <person name="Luo G."/>
        </authorList>
    </citation>
    <scope>NUCLEOTIDE SEQUENCE [LARGE SCALE GENOMIC DNA]</scope>
    <source>
        <strain evidence="14 17">AF37-12</strain>
        <strain evidence="13 18">AM30-26</strain>
    </source>
</reference>
<dbReference type="PANTHER" id="PTHR43175">
    <property type="entry name" value="CARBONIC ANHYDRASE"/>
    <property type="match status" value="1"/>
</dbReference>
<feature type="binding site" evidence="4">
    <location>
        <position position="38"/>
    </location>
    <ligand>
        <name>Zn(2+)</name>
        <dbReference type="ChEBI" id="CHEBI:29105"/>
    </ligand>
</feature>
<evidence type="ECO:0000313" key="9">
    <source>
        <dbReference type="EMBL" id="KAB4474935.1"/>
    </source>
</evidence>
<dbReference type="Proteomes" id="UP000284785">
    <property type="component" value="Unassembled WGS sequence"/>
</dbReference>
<protein>
    <submittedName>
        <fullName evidence="14">Carbonic anhydrase</fullName>
    </submittedName>
</protein>
<dbReference type="GeneID" id="60927669"/>
<keyword evidence="3 4" id="KW-0862">Zinc</keyword>
<dbReference type="EMBL" id="WCRY01000029">
    <property type="protein sequence ID" value="KAB4474935.1"/>
    <property type="molecule type" value="Genomic_DNA"/>
</dbReference>
<dbReference type="Proteomes" id="UP000436858">
    <property type="component" value="Unassembled WGS sequence"/>
</dbReference>
<comment type="similarity">
    <text evidence="1">Belongs to the beta-class carbonic anhydrase family.</text>
</comment>
<dbReference type="Proteomes" id="UP001162960">
    <property type="component" value="Chromosome"/>
</dbReference>
<dbReference type="EMBL" id="AP022660">
    <property type="protein sequence ID" value="BCA51091.1"/>
    <property type="molecule type" value="Genomic_DNA"/>
</dbReference>
<evidence type="ECO:0000313" key="12">
    <source>
        <dbReference type="EMBL" id="MDC2238930.1"/>
    </source>
</evidence>
<evidence type="ECO:0000313" key="6">
    <source>
        <dbReference type="EMBL" id="KAB4307365.1"/>
    </source>
</evidence>
<dbReference type="EMBL" id="CP083680">
    <property type="protein sequence ID" value="UYU67174.1"/>
    <property type="molecule type" value="Genomic_DNA"/>
</dbReference>
<dbReference type="Pfam" id="PF00484">
    <property type="entry name" value="Pro_CA"/>
    <property type="match status" value="1"/>
</dbReference>
<sequence>MIEEMLAYNREFVKNEGYKEYITNKYPDKKIAILSCMDTRLTALLPAALGIKNGDVKMIKNAGGVISHPFGSVIRSLLVAIFELGVEEIMVIAHSDCGACHMHSEEMLEKMKARGINADYIHMMSFCGVDFHSWLDGFEDTEKSVRGTVDFIVHHPLIPSDVKVHGFIIDSTTGELTRIV</sequence>
<keyword evidence="2 4" id="KW-0479">Metal-binding</keyword>
<dbReference type="EMBL" id="WCRW01000033">
    <property type="protein sequence ID" value="KAB4450169.1"/>
    <property type="molecule type" value="Genomic_DNA"/>
</dbReference>
<dbReference type="GO" id="GO:0008270">
    <property type="term" value="F:zinc ion binding"/>
    <property type="evidence" value="ECO:0007669"/>
    <property type="project" value="InterPro"/>
</dbReference>